<dbReference type="PANTHER" id="PTHR43880">
    <property type="entry name" value="ALCOHOL DEHYDROGENASE"/>
    <property type="match status" value="1"/>
</dbReference>
<dbReference type="Gene3D" id="3.40.50.720">
    <property type="entry name" value="NAD(P)-binding Rossmann-like Domain"/>
    <property type="match status" value="1"/>
</dbReference>
<dbReference type="InterPro" id="IPR011032">
    <property type="entry name" value="GroES-like_sf"/>
</dbReference>
<proteinExistence type="predicted"/>
<dbReference type="EMBL" id="CM035443">
    <property type="protein sequence ID" value="KAH7278627.1"/>
    <property type="molecule type" value="Genomic_DNA"/>
</dbReference>
<dbReference type="SUPFAM" id="SSF51735">
    <property type="entry name" value="NAD(P)-binding Rossmann-fold domains"/>
    <property type="match status" value="1"/>
</dbReference>
<dbReference type="Pfam" id="PF00107">
    <property type="entry name" value="ADH_zinc_N"/>
    <property type="match status" value="1"/>
</dbReference>
<comment type="cofactor">
    <cofactor evidence="1">
        <name>Zn(2+)</name>
        <dbReference type="ChEBI" id="CHEBI:29105"/>
    </cofactor>
</comment>
<dbReference type="AlphaFoldDB" id="A0A8T2Q3P7"/>
<comment type="caution">
    <text evidence="6">The sequence shown here is derived from an EMBL/GenBank/DDBJ whole genome shotgun (WGS) entry which is preliminary data.</text>
</comment>
<dbReference type="OrthoDB" id="417550at2759"/>
<dbReference type="Proteomes" id="UP000825935">
    <property type="component" value="Chromosome 38"/>
</dbReference>
<evidence type="ECO:0000259" key="5">
    <source>
        <dbReference type="Pfam" id="PF00107"/>
    </source>
</evidence>
<name>A0A8T2Q3P7_CERRI</name>
<feature type="domain" description="Alcohol dehydrogenase-like C-terminal" evidence="5">
    <location>
        <begin position="82"/>
        <end position="212"/>
    </location>
</feature>
<dbReference type="Gene3D" id="3.90.180.10">
    <property type="entry name" value="Medium-chain alcohol dehydrogenases, catalytic domain"/>
    <property type="match status" value="1"/>
</dbReference>
<evidence type="ECO:0000256" key="1">
    <source>
        <dbReference type="ARBA" id="ARBA00001947"/>
    </source>
</evidence>
<dbReference type="SUPFAM" id="SSF50129">
    <property type="entry name" value="GroES-like"/>
    <property type="match status" value="1"/>
</dbReference>
<dbReference type="InterPro" id="IPR036291">
    <property type="entry name" value="NAD(P)-bd_dom_sf"/>
</dbReference>
<protein>
    <recommendedName>
        <fullName evidence="5">Alcohol dehydrogenase-like C-terminal domain-containing protein</fullName>
    </recommendedName>
</protein>
<reference evidence="6" key="1">
    <citation type="submission" date="2021-08" db="EMBL/GenBank/DDBJ databases">
        <title>WGS assembly of Ceratopteris richardii.</title>
        <authorList>
            <person name="Marchant D.B."/>
            <person name="Chen G."/>
            <person name="Jenkins J."/>
            <person name="Shu S."/>
            <person name="Leebens-Mack J."/>
            <person name="Grimwood J."/>
            <person name="Schmutz J."/>
            <person name="Soltis P."/>
            <person name="Soltis D."/>
            <person name="Chen Z.-H."/>
        </authorList>
    </citation>
    <scope>NUCLEOTIDE SEQUENCE</scope>
    <source>
        <strain evidence="6">Whitten #5841</strain>
        <tissue evidence="6">Leaf</tissue>
    </source>
</reference>
<keyword evidence="2" id="KW-0479">Metal-binding</keyword>
<evidence type="ECO:0000256" key="3">
    <source>
        <dbReference type="ARBA" id="ARBA00022833"/>
    </source>
</evidence>
<accession>A0A8T2Q3P7</accession>
<keyword evidence="3" id="KW-0862">Zinc</keyword>
<keyword evidence="4" id="KW-0520">NAD</keyword>
<dbReference type="GO" id="GO:0008270">
    <property type="term" value="F:zinc ion binding"/>
    <property type="evidence" value="ECO:0007669"/>
    <property type="project" value="TreeGrafter"/>
</dbReference>
<keyword evidence="7" id="KW-1185">Reference proteome</keyword>
<gene>
    <name evidence="6" type="ORF">KP509_38G049500</name>
</gene>
<dbReference type="GO" id="GO:0051903">
    <property type="term" value="F:S-(hydroxymethyl)glutathione dehydrogenase [NAD(P)+] activity"/>
    <property type="evidence" value="ECO:0007669"/>
    <property type="project" value="TreeGrafter"/>
</dbReference>
<evidence type="ECO:0000313" key="7">
    <source>
        <dbReference type="Proteomes" id="UP000825935"/>
    </source>
</evidence>
<evidence type="ECO:0000256" key="4">
    <source>
        <dbReference type="ARBA" id="ARBA00023027"/>
    </source>
</evidence>
<dbReference type="GO" id="GO:0005829">
    <property type="term" value="C:cytosol"/>
    <property type="evidence" value="ECO:0007669"/>
    <property type="project" value="TreeGrafter"/>
</dbReference>
<dbReference type="InterPro" id="IPR013149">
    <property type="entry name" value="ADH-like_C"/>
</dbReference>
<dbReference type="FunFam" id="3.40.50.720:FF:000003">
    <property type="entry name" value="S-(hydroxymethyl)glutathione dehydrogenase"/>
    <property type="match status" value="1"/>
</dbReference>
<evidence type="ECO:0000256" key="2">
    <source>
        <dbReference type="ARBA" id="ARBA00022723"/>
    </source>
</evidence>
<dbReference type="PANTHER" id="PTHR43880:SF12">
    <property type="entry name" value="ALCOHOL DEHYDROGENASE CLASS-3"/>
    <property type="match status" value="1"/>
</dbReference>
<sequence>MLADKKPRFFVNGKPIYHFMGTSTFSEYTVVHDVSLAKINPAAPLDKVCLLGCGIPTGLGAVFNTAKVEPGTTVAVFGLGTVGLAVCEGAKKAGARRIIGIDTNVSKFDLAKEFGATEFINPKDHDRPIQQVIVELTDGGVDYSFECIGNVNVMRAALESCIKGWGTSVIVGVAAAGEEISTRPFQLVTGRVWKGTAFGGYKSRTDVPKLVDSYMNQEIKLDEYITHNFKLDDINHAFELLEAGKCLRAVIHM</sequence>
<dbReference type="GO" id="GO:0046294">
    <property type="term" value="P:formaldehyde catabolic process"/>
    <property type="evidence" value="ECO:0007669"/>
    <property type="project" value="TreeGrafter"/>
</dbReference>
<organism evidence="6 7">
    <name type="scientific">Ceratopteris richardii</name>
    <name type="common">Triangle waterfern</name>
    <dbReference type="NCBI Taxonomy" id="49495"/>
    <lineage>
        <taxon>Eukaryota</taxon>
        <taxon>Viridiplantae</taxon>
        <taxon>Streptophyta</taxon>
        <taxon>Embryophyta</taxon>
        <taxon>Tracheophyta</taxon>
        <taxon>Polypodiopsida</taxon>
        <taxon>Polypodiidae</taxon>
        <taxon>Polypodiales</taxon>
        <taxon>Pteridineae</taxon>
        <taxon>Pteridaceae</taxon>
        <taxon>Parkerioideae</taxon>
        <taxon>Ceratopteris</taxon>
    </lineage>
</organism>
<evidence type="ECO:0000313" key="6">
    <source>
        <dbReference type="EMBL" id="KAH7278627.1"/>
    </source>
</evidence>